<accession>A0A8T0LB65</accession>
<evidence type="ECO:0000313" key="3">
    <source>
        <dbReference type="Proteomes" id="UP000743370"/>
    </source>
</evidence>
<organism evidence="2 3">
    <name type="scientific">Phaseolus angularis</name>
    <name type="common">Azuki bean</name>
    <name type="synonym">Vigna angularis</name>
    <dbReference type="NCBI Taxonomy" id="3914"/>
    <lineage>
        <taxon>Eukaryota</taxon>
        <taxon>Viridiplantae</taxon>
        <taxon>Streptophyta</taxon>
        <taxon>Embryophyta</taxon>
        <taxon>Tracheophyta</taxon>
        <taxon>Spermatophyta</taxon>
        <taxon>Magnoliopsida</taxon>
        <taxon>eudicotyledons</taxon>
        <taxon>Gunneridae</taxon>
        <taxon>Pentapetalae</taxon>
        <taxon>rosids</taxon>
        <taxon>fabids</taxon>
        <taxon>Fabales</taxon>
        <taxon>Fabaceae</taxon>
        <taxon>Papilionoideae</taxon>
        <taxon>50 kb inversion clade</taxon>
        <taxon>NPAAA clade</taxon>
        <taxon>indigoferoid/millettioid clade</taxon>
        <taxon>Phaseoleae</taxon>
        <taxon>Vigna</taxon>
    </lineage>
</organism>
<feature type="compositionally biased region" description="Basic and acidic residues" evidence="1">
    <location>
        <begin position="241"/>
        <end position="255"/>
    </location>
</feature>
<proteinExistence type="predicted"/>
<dbReference type="AlphaFoldDB" id="A0A8T0LB65"/>
<evidence type="ECO:0000256" key="1">
    <source>
        <dbReference type="SAM" id="MobiDB-lite"/>
    </source>
</evidence>
<comment type="caution">
    <text evidence="2">The sequence shown here is derived from an EMBL/GenBank/DDBJ whole genome shotgun (WGS) entry which is preliminary data.</text>
</comment>
<sequence length="255" mass="28571">MNRDKSIDKPMKPRRREPQRSRRGDSGGNTGDHQNPVLGLCRFVLGVIFFHSKLVNVQPFVVGYRFGSVAVAHNGSPDKEPIEAALMHMMIRTNSRQEMDYPCLKGKDEFQARDRLPMFKGCIVAEGIGRAPCKDDMEGNYNQGTPILQHQPKRAINYDFSACSSDISGELQRLATSSASCNALRHSHHWNAFADLCAENGNENFEAERDMRASELGIGGREQKLHQGFRSDTALGFASSERFEQREEGRADDPL</sequence>
<feature type="region of interest" description="Disordered" evidence="1">
    <location>
        <begin position="1"/>
        <end position="33"/>
    </location>
</feature>
<gene>
    <name evidence="2" type="ORF">HKW66_Vig0022750</name>
</gene>
<dbReference type="EMBL" id="JABFOF010000001">
    <property type="protein sequence ID" value="KAG2407453.1"/>
    <property type="molecule type" value="Genomic_DNA"/>
</dbReference>
<evidence type="ECO:0000313" key="2">
    <source>
        <dbReference type="EMBL" id="KAG2407453.1"/>
    </source>
</evidence>
<feature type="compositionally biased region" description="Basic and acidic residues" evidence="1">
    <location>
        <begin position="1"/>
        <end position="25"/>
    </location>
</feature>
<protein>
    <submittedName>
        <fullName evidence="2">Amidophosphoribosyltransferase protein</fullName>
    </submittedName>
</protein>
<name>A0A8T0LB65_PHAAN</name>
<dbReference type="Proteomes" id="UP000743370">
    <property type="component" value="Unassembled WGS sequence"/>
</dbReference>
<feature type="region of interest" description="Disordered" evidence="1">
    <location>
        <begin position="223"/>
        <end position="255"/>
    </location>
</feature>
<reference evidence="2 3" key="1">
    <citation type="submission" date="2020-05" db="EMBL/GenBank/DDBJ databases">
        <title>Vigna angularis (adzuki bean) Var. LongXiaoDou No. 4 denovo assembly.</title>
        <authorList>
            <person name="Xiang H."/>
        </authorList>
    </citation>
    <scope>NUCLEOTIDE SEQUENCE [LARGE SCALE GENOMIC DNA]</scope>
    <source>
        <tissue evidence="2">Leaf</tissue>
    </source>
</reference>